<evidence type="ECO:0000256" key="1">
    <source>
        <dbReference type="PROSITE-ProRule" id="PRU00175"/>
    </source>
</evidence>
<comment type="caution">
    <text evidence="4">The sequence shown here is derived from an EMBL/GenBank/DDBJ whole genome shotgun (WGS) entry which is preliminary data.</text>
</comment>
<evidence type="ECO:0000256" key="2">
    <source>
        <dbReference type="SAM" id="MobiDB-lite"/>
    </source>
</evidence>
<evidence type="ECO:0000259" key="3">
    <source>
        <dbReference type="PROSITE" id="PS50089"/>
    </source>
</evidence>
<evidence type="ECO:0000313" key="5">
    <source>
        <dbReference type="Proteomes" id="UP000683925"/>
    </source>
</evidence>
<feature type="compositionally biased region" description="Basic and acidic residues" evidence="2">
    <location>
        <begin position="187"/>
        <end position="208"/>
    </location>
</feature>
<dbReference type="SMART" id="SM00184">
    <property type="entry name" value="RING"/>
    <property type="match status" value="1"/>
</dbReference>
<dbReference type="AlphaFoldDB" id="A0A8S1V0E4"/>
<dbReference type="GO" id="GO:0008270">
    <property type="term" value="F:zinc ion binding"/>
    <property type="evidence" value="ECO:0007669"/>
    <property type="project" value="UniProtKB-KW"/>
</dbReference>
<dbReference type="Proteomes" id="UP000683925">
    <property type="component" value="Unassembled WGS sequence"/>
</dbReference>
<dbReference type="PROSITE" id="PS50089">
    <property type="entry name" value="ZF_RING_2"/>
    <property type="match status" value="1"/>
</dbReference>
<keyword evidence="1" id="KW-0863">Zinc-finger</keyword>
<organism evidence="4 5">
    <name type="scientific">Paramecium octaurelia</name>
    <dbReference type="NCBI Taxonomy" id="43137"/>
    <lineage>
        <taxon>Eukaryota</taxon>
        <taxon>Sar</taxon>
        <taxon>Alveolata</taxon>
        <taxon>Ciliophora</taxon>
        <taxon>Intramacronucleata</taxon>
        <taxon>Oligohymenophorea</taxon>
        <taxon>Peniculida</taxon>
        <taxon>Parameciidae</taxon>
        <taxon>Paramecium</taxon>
    </lineage>
</organism>
<dbReference type="InterPro" id="IPR001841">
    <property type="entry name" value="Znf_RING"/>
</dbReference>
<dbReference type="EMBL" id="CAJJDP010000056">
    <property type="protein sequence ID" value="CAD8170928.1"/>
    <property type="molecule type" value="Genomic_DNA"/>
</dbReference>
<sequence length="283" mass="33092">MLVEQQIQNKTSRCKKCNQDVPNSNLYAHYENCQKQSLNYQPNSNEISEHVKPTVIDDQQQLHKQSPNIIPQEDKLQVDQPQQQLVSIGFRMLKQCETCQEYFQVEIYYNHQNECQKVKQAQILNQNSINMSTLVFQNSEEIGGNFKAVEQFKEEHTSEIIHSNYIVYKKTKITKDKSTGFTHYHTTYERQQNKIQDNKNQTESKEETATNNKIANLKEQNSQNLGSNQTPQPDDETICPICNKKYELLDQTKLFEDCQHLFHLDCIQKDLCPICTGQPLQKQ</sequence>
<keyword evidence="5" id="KW-1185">Reference proteome</keyword>
<accession>A0A8S1V0E4</accession>
<feature type="domain" description="RING-type" evidence="3">
    <location>
        <begin position="239"/>
        <end position="276"/>
    </location>
</feature>
<keyword evidence="1" id="KW-0862">Zinc</keyword>
<name>A0A8S1V0E4_PAROT</name>
<reference evidence="4" key="1">
    <citation type="submission" date="2021-01" db="EMBL/GenBank/DDBJ databases">
        <authorList>
            <consortium name="Genoscope - CEA"/>
            <person name="William W."/>
        </authorList>
    </citation>
    <scope>NUCLEOTIDE SEQUENCE</scope>
</reference>
<evidence type="ECO:0000313" key="4">
    <source>
        <dbReference type="EMBL" id="CAD8170928.1"/>
    </source>
</evidence>
<protein>
    <recommendedName>
        <fullName evidence="3">RING-type domain-containing protein</fullName>
    </recommendedName>
</protein>
<proteinExistence type="predicted"/>
<feature type="compositionally biased region" description="Polar residues" evidence="2">
    <location>
        <begin position="209"/>
        <end position="232"/>
    </location>
</feature>
<feature type="region of interest" description="Disordered" evidence="2">
    <location>
        <begin position="187"/>
        <end position="233"/>
    </location>
</feature>
<gene>
    <name evidence="4" type="ORF">POCTA_138.1.T0570138</name>
</gene>
<dbReference type="OMA" id="AHYENCQ"/>
<dbReference type="OrthoDB" id="8062037at2759"/>
<keyword evidence="1" id="KW-0479">Metal-binding</keyword>